<evidence type="ECO:0000313" key="3">
    <source>
        <dbReference type="Proteomes" id="UP001600888"/>
    </source>
</evidence>
<dbReference type="Proteomes" id="UP001600888">
    <property type="component" value="Unassembled WGS sequence"/>
</dbReference>
<evidence type="ECO:0000313" key="2">
    <source>
        <dbReference type="EMBL" id="KAL2293061.1"/>
    </source>
</evidence>
<gene>
    <name evidence="2" type="ORF">FJTKL_08062</name>
</gene>
<reference evidence="2 3" key="1">
    <citation type="submission" date="2024-03" db="EMBL/GenBank/DDBJ databases">
        <title>A high-quality draft genome sequence of Diaporthe vaccinii, a causative agent of upright dieback and viscid rot disease in cranberry plants.</title>
        <authorList>
            <person name="Sarrasin M."/>
            <person name="Lang B.F."/>
            <person name="Burger G."/>
        </authorList>
    </citation>
    <scope>NUCLEOTIDE SEQUENCE [LARGE SCALE GENOMIC DNA]</scope>
    <source>
        <strain evidence="2 3">IS7</strain>
    </source>
</reference>
<evidence type="ECO:0000256" key="1">
    <source>
        <dbReference type="SAM" id="MobiDB-lite"/>
    </source>
</evidence>
<comment type="caution">
    <text evidence="2">The sequence shown here is derived from an EMBL/GenBank/DDBJ whole genome shotgun (WGS) entry which is preliminary data.</text>
</comment>
<protein>
    <submittedName>
        <fullName evidence="2">Uncharacterized protein</fullName>
    </submittedName>
</protein>
<name>A0ABR4FEF0_9PEZI</name>
<proteinExistence type="predicted"/>
<sequence length="92" mass="10034">MHQEMAIQGTFTQYHRATRGPASRGETFTGQACVAAPGCLSRVEPRSTTPHGLCTPESLWHTSVWRAGFPFLSSLTVVDDVHCASVLSSRPY</sequence>
<dbReference type="EMBL" id="JBAWTH010000002">
    <property type="protein sequence ID" value="KAL2293061.1"/>
    <property type="molecule type" value="Genomic_DNA"/>
</dbReference>
<accession>A0ABR4FEF0</accession>
<feature type="region of interest" description="Disordered" evidence="1">
    <location>
        <begin position="1"/>
        <end position="27"/>
    </location>
</feature>
<keyword evidence="3" id="KW-1185">Reference proteome</keyword>
<organism evidence="2 3">
    <name type="scientific">Diaporthe vaccinii</name>
    <dbReference type="NCBI Taxonomy" id="105482"/>
    <lineage>
        <taxon>Eukaryota</taxon>
        <taxon>Fungi</taxon>
        <taxon>Dikarya</taxon>
        <taxon>Ascomycota</taxon>
        <taxon>Pezizomycotina</taxon>
        <taxon>Sordariomycetes</taxon>
        <taxon>Sordariomycetidae</taxon>
        <taxon>Diaporthales</taxon>
        <taxon>Diaporthaceae</taxon>
        <taxon>Diaporthe</taxon>
        <taxon>Diaporthe eres species complex</taxon>
    </lineage>
</organism>